<dbReference type="AlphaFoldDB" id="A0AAV9ZJM5"/>
<evidence type="ECO:0000313" key="3">
    <source>
        <dbReference type="Proteomes" id="UP001362999"/>
    </source>
</evidence>
<sequence>MALTTASHTQISTVLTTLNNQRLSIPTFIISILRHSSFIGHSAVEDLVCHSNDIFNAFLDHPRTSDSILAWANGKIKLKYAQHIRDLADKDNGWHFSATNTSAKQLLQFRIEDMAAQMKRLAPDLWDLVLLSASHQSDADIESAEDAMDLDSRPAENLSARAQKLAARREALIVISSNNKCNALESVFGIFLHASNTPYKVIETLAHMGITISVDAIENAVRSLSRETAQTLRAMGQTFLSEYAYDNFDINFPGLVPVVEKSTDTLTHLTSGGLILLEHGVTAEHLRCSQELWLKNPLNPSIDPGTLHPPRTILDLEQHLENLHPEIAHPSNLTYLGTGERIASILERRSIEATPWRRYQYIVFVMGLFHLKMAAADAIWRIFIEPKMGRDDTTSLMHFVALLRPKETGKISSDPGFRRMHEVVAHVGAALRLDAWRIEVLRRNSKWTSLQAFAESKPSFDLVTEISQYLASHCVAGAEDMNIFELRQKPSAERDQQHENILQMHQYFNLYEELSFAMNFGDIGRIETLFPTWIYIFKAVGKHKYAAHMLKFMNDVHFEYPPPLRHAVRYNILPNPTGTEGKSRAVDWVVEQMINLPTKDTYGGRGSNYTKKRVLEESPLIHIYSQCIENITKNFALASLTTQQGVPDIARTLEKCTQYMKDHNANQRCAGRKTTYIIPDILDQGQNRMLSDKFGHEQVANEGTEGDEYRNSAINPEDLLID</sequence>
<evidence type="ECO:0000313" key="2">
    <source>
        <dbReference type="EMBL" id="KAK6984414.1"/>
    </source>
</evidence>
<dbReference type="InterPro" id="IPR046496">
    <property type="entry name" value="DUF6589"/>
</dbReference>
<gene>
    <name evidence="2" type="ORF">R3P38DRAFT_3452552</name>
</gene>
<comment type="caution">
    <text evidence="2">The sequence shown here is derived from an EMBL/GenBank/DDBJ whole genome shotgun (WGS) entry which is preliminary data.</text>
</comment>
<organism evidence="2 3">
    <name type="scientific">Favolaschia claudopus</name>
    <dbReference type="NCBI Taxonomy" id="2862362"/>
    <lineage>
        <taxon>Eukaryota</taxon>
        <taxon>Fungi</taxon>
        <taxon>Dikarya</taxon>
        <taxon>Basidiomycota</taxon>
        <taxon>Agaricomycotina</taxon>
        <taxon>Agaricomycetes</taxon>
        <taxon>Agaricomycetidae</taxon>
        <taxon>Agaricales</taxon>
        <taxon>Marasmiineae</taxon>
        <taxon>Mycenaceae</taxon>
        <taxon>Favolaschia</taxon>
    </lineage>
</organism>
<accession>A0AAV9ZJM5</accession>
<protein>
    <recommendedName>
        <fullName evidence="1">DUF6589 domain-containing protein</fullName>
    </recommendedName>
</protein>
<dbReference type="Proteomes" id="UP001362999">
    <property type="component" value="Unassembled WGS sequence"/>
</dbReference>
<evidence type="ECO:0000259" key="1">
    <source>
        <dbReference type="Pfam" id="PF20231"/>
    </source>
</evidence>
<dbReference type="EMBL" id="JAWWNJ010000138">
    <property type="protein sequence ID" value="KAK6984414.1"/>
    <property type="molecule type" value="Genomic_DNA"/>
</dbReference>
<reference evidence="2 3" key="1">
    <citation type="journal article" date="2024" name="J Genomics">
        <title>Draft genome sequencing and assembly of Favolaschia claudopus CIRM-BRFM 2984 isolated from oak limbs.</title>
        <authorList>
            <person name="Navarro D."/>
            <person name="Drula E."/>
            <person name="Chaduli D."/>
            <person name="Cazenave R."/>
            <person name="Ahrendt S."/>
            <person name="Wang J."/>
            <person name="Lipzen A."/>
            <person name="Daum C."/>
            <person name="Barry K."/>
            <person name="Grigoriev I.V."/>
            <person name="Favel A."/>
            <person name="Rosso M.N."/>
            <person name="Martin F."/>
        </authorList>
    </citation>
    <scope>NUCLEOTIDE SEQUENCE [LARGE SCALE GENOMIC DNA]</scope>
    <source>
        <strain evidence="2 3">CIRM-BRFM 2984</strain>
    </source>
</reference>
<proteinExistence type="predicted"/>
<keyword evidence="3" id="KW-1185">Reference proteome</keyword>
<dbReference type="Pfam" id="PF20231">
    <property type="entry name" value="DUF6589"/>
    <property type="match status" value="1"/>
</dbReference>
<name>A0AAV9ZJM5_9AGAR</name>
<feature type="domain" description="DUF6589" evidence="1">
    <location>
        <begin position="337"/>
        <end position="642"/>
    </location>
</feature>